<dbReference type="OrthoDB" id="1701699at2759"/>
<accession>A0A8J5CI01</accession>
<dbReference type="GO" id="GO:0048367">
    <property type="term" value="P:shoot system development"/>
    <property type="evidence" value="ECO:0007669"/>
    <property type="project" value="InterPro"/>
</dbReference>
<dbReference type="PANTHER" id="PTHR33070:SF120">
    <property type="entry name" value="EXPRESSED PROTEIN"/>
    <property type="match status" value="1"/>
</dbReference>
<comment type="caution">
    <text evidence="1">The sequence shown here is derived from an EMBL/GenBank/DDBJ whole genome shotgun (WGS) entry which is preliminary data.</text>
</comment>
<dbReference type="EMBL" id="JACMSC010000018">
    <property type="protein sequence ID" value="KAG6474932.1"/>
    <property type="molecule type" value="Genomic_DNA"/>
</dbReference>
<keyword evidence="2" id="KW-1185">Reference proteome</keyword>
<evidence type="ECO:0000313" key="2">
    <source>
        <dbReference type="Proteomes" id="UP000734854"/>
    </source>
</evidence>
<organism evidence="1 2">
    <name type="scientific">Zingiber officinale</name>
    <name type="common">Ginger</name>
    <name type="synonym">Amomum zingiber</name>
    <dbReference type="NCBI Taxonomy" id="94328"/>
    <lineage>
        <taxon>Eukaryota</taxon>
        <taxon>Viridiplantae</taxon>
        <taxon>Streptophyta</taxon>
        <taxon>Embryophyta</taxon>
        <taxon>Tracheophyta</taxon>
        <taxon>Spermatophyta</taxon>
        <taxon>Magnoliopsida</taxon>
        <taxon>Liliopsida</taxon>
        <taxon>Zingiberales</taxon>
        <taxon>Zingiberaceae</taxon>
        <taxon>Zingiber</taxon>
    </lineage>
</organism>
<name>A0A8J5CI01_ZINOF</name>
<evidence type="ECO:0000313" key="1">
    <source>
        <dbReference type="EMBL" id="KAG6474932.1"/>
    </source>
</evidence>
<dbReference type="Proteomes" id="UP000734854">
    <property type="component" value="Unassembled WGS sequence"/>
</dbReference>
<reference evidence="1 2" key="1">
    <citation type="submission" date="2020-08" db="EMBL/GenBank/DDBJ databases">
        <title>Plant Genome Project.</title>
        <authorList>
            <person name="Zhang R.-G."/>
        </authorList>
    </citation>
    <scope>NUCLEOTIDE SEQUENCE [LARGE SCALE GENOMIC DNA]</scope>
    <source>
        <tissue evidence="1">Rhizome</tissue>
    </source>
</reference>
<proteinExistence type="predicted"/>
<gene>
    <name evidence="1" type="ORF">ZIOFF_064148</name>
</gene>
<dbReference type="Pfam" id="PF03087">
    <property type="entry name" value="BPS1"/>
    <property type="match status" value="1"/>
</dbReference>
<sequence>MACSASTEEKIFHVRSVSLPSQAHPTTVRVEEELHKLRICVEPSASSATREMICNGLRHLGEVYDDMEDLLHLPCIQQGLLHLGQKKTWQQHLDGSIKLLDFFGIIKDAVNSTKESIQDLQLSVRRRGKNSMEDRLKAHIRSRKAMQKMIKKSYGDMKQAHGKCQPETEPMELSVIMRLLNEANVITRSVLCSIMHSIFAQRTKGSQWSLSSRAKRVACEDLCQSWNVDVLPNKLKDADIEKITLVRGQLMTIENSLGDLEDGLESLFRRLIRNRASILNILSV</sequence>
<dbReference type="GO" id="GO:0048364">
    <property type="term" value="P:root development"/>
    <property type="evidence" value="ECO:0007669"/>
    <property type="project" value="InterPro"/>
</dbReference>
<dbReference type="InterPro" id="IPR004320">
    <property type="entry name" value="BPS1_pln"/>
</dbReference>
<dbReference type="PANTHER" id="PTHR33070">
    <property type="entry name" value="OS06G0725500 PROTEIN"/>
    <property type="match status" value="1"/>
</dbReference>
<dbReference type="AlphaFoldDB" id="A0A8J5CI01"/>
<protein>
    <submittedName>
        <fullName evidence="1">Uncharacterized protein</fullName>
    </submittedName>
</protein>